<accession>A0A1E5JQL1</accession>
<gene>
    <name evidence="1" type="ORF">lpari_02282</name>
</gene>
<dbReference type="Proteomes" id="UP000095229">
    <property type="component" value="Unassembled WGS sequence"/>
</dbReference>
<proteinExistence type="predicted"/>
<protein>
    <submittedName>
        <fullName evidence="1">Uncharacterized protein</fullName>
    </submittedName>
</protein>
<reference evidence="1 2" key="1">
    <citation type="submission" date="2016-02" db="EMBL/GenBank/DDBJ databases">
        <title>Secondary metabolites in Legionella.</title>
        <authorList>
            <person name="Tobias N.J."/>
            <person name="Bode H.B."/>
        </authorList>
    </citation>
    <scope>NUCLEOTIDE SEQUENCE [LARGE SCALE GENOMIC DNA]</scope>
    <source>
        <strain evidence="1 2">DSM 19216</strain>
    </source>
</reference>
<comment type="caution">
    <text evidence="1">The sequence shown here is derived from an EMBL/GenBank/DDBJ whole genome shotgun (WGS) entry which is preliminary data.</text>
</comment>
<evidence type="ECO:0000313" key="2">
    <source>
        <dbReference type="Proteomes" id="UP000095229"/>
    </source>
</evidence>
<organism evidence="1 2">
    <name type="scientific">Legionella parisiensis</name>
    <dbReference type="NCBI Taxonomy" id="45071"/>
    <lineage>
        <taxon>Bacteria</taxon>
        <taxon>Pseudomonadati</taxon>
        <taxon>Pseudomonadota</taxon>
        <taxon>Gammaproteobacteria</taxon>
        <taxon>Legionellales</taxon>
        <taxon>Legionellaceae</taxon>
        <taxon>Legionella</taxon>
    </lineage>
</organism>
<dbReference type="EMBL" id="LSOG01000062">
    <property type="protein sequence ID" value="OEH46814.1"/>
    <property type="molecule type" value="Genomic_DNA"/>
</dbReference>
<dbReference type="STRING" id="45071.Lpar_1495"/>
<dbReference type="PATRIC" id="fig|45071.6.peg.1606"/>
<keyword evidence="2" id="KW-1185">Reference proteome</keyword>
<name>A0A1E5JQL1_9GAMM</name>
<evidence type="ECO:0000313" key="1">
    <source>
        <dbReference type="EMBL" id="OEH46814.1"/>
    </source>
</evidence>
<dbReference type="AlphaFoldDB" id="A0A1E5JQL1"/>
<sequence>MSDSKFVGGQKKIALVDIDGCLLINGELNINLFRDIMHKIVINRFLFEFASCGTSGK</sequence>